<accession>A0ABT0N3W0</accession>
<dbReference type="Proteomes" id="UP001202831">
    <property type="component" value="Unassembled WGS sequence"/>
</dbReference>
<proteinExistence type="predicted"/>
<evidence type="ECO:0000313" key="2">
    <source>
        <dbReference type="EMBL" id="MCL2912556.1"/>
    </source>
</evidence>
<evidence type="ECO:0000313" key="3">
    <source>
        <dbReference type="Proteomes" id="UP001202831"/>
    </source>
</evidence>
<name>A0ABT0N3W0_9GAMM</name>
<protein>
    <submittedName>
        <fullName evidence="2">DUF3332 domain-containing protein</fullName>
    </submittedName>
</protein>
<sequence length="173" mass="18501">MKLSKVGAGVALLICTQLAGCMGQMGLSGLVTKGNLSVVDNRYGRAGLYMLMAPVYGIAATADLFIFNSIEFWTGKNPITGKSPALVDTPINSIIKVNDKLDKDLTTAPVKLTQARMTAVDADTLAMTMTFEDGSQQVMTGRKQGEMVDFYLDGQFIASVSTSELEAYVAERA</sequence>
<evidence type="ECO:0000256" key="1">
    <source>
        <dbReference type="SAM" id="Phobius"/>
    </source>
</evidence>
<dbReference type="RefSeq" id="WP_115138089.1">
    <property type="nucleotide sequence ID" value="NZ_JAKIKT010000001.1"/>
</dbReference>
<dbReference type="EMBL" id="JAKIKT010000001">
    <property type="protein sequence ID" value="MCL2912556.1"/>
    <property type="molecule type" value="Genomic_DNA"/>
</dbReference>
<comment type="caution">
    <text evidence="2">The sequence shown here is derived from an EMBL/GenBank/DDBJ whole genome shotgun (WGS) entry which is preliminary data.</text>
</comment>
<organism evidence="2 3">
    <name type="scientific">Shewanella corallii</name>
    <dbReference type="NCBI Taxonomy" id="560080"/>
    <lineage>
        <taxon>Bacteria</taxon>
        <taxon>Pseudomonadati</taxon>
        <taxon>Pseudomonadota</taxon>
        <taxon>Gammaproteobacteria</taxon>
        <taxon>Alteromonadales</taxon>
        <taxon>Shewanellaceae</taxon>
        <taxon>Shewanella</taxon>
    </lineage>
</organism>
<keyword evidence="1" id="KW-1133">Transmembrane helix</keyword>
<gene>
    <name evidence="2" type="ORF">L2725_01945</name>
</gene>
<feature type="transmembrane region" description="Helical" evidence="1">
    <location>
        <begin position="47"/>
        <end position="67"/>
    </location>
</feature>
<keyword evidence="1" id="KW-0472">Membrane</keyword>
<keyword evidence="3" id="KW-1185">Reference proteome</keyword>
<keyword evidence="1" id="KW-0812">Transmembrane</keyword>
<dbReference type="InterPro" id="IPR021768">
    <property type="entry name" value="DUF3332"/>
</dbReference>
<dbReference type="Pfam" id="PF11810">
    <property type="entry name" value="DUF3332"/>
    <property type="match status" value="1"/>
</dbReference>
<reference evidence="2 3" key="1">
    <citation type="submission" date="2022-01" db="EMBL/GenBank/DDBJ databases">
        <title>Whole genome-based taxonomy of the Shewanellaceae.</title>
        <authorList>
            <person name="Martin-Rodriguez A.J."/>
        </authorList>
    </citation>
    <scope>NUCLEOTIDE SEQUENCE [LARGE SCALE GENOMIC DNA]</scope>
    <source>
        <strain evidence="2 3">DSM 21332</strain>
    </source>
</reference>